<dbReference type="Gene3D" id="3.40.50.300">
    <property type="entry name" value="P-loop containing nucleotide triphosphate hydrolases"/>
    <property type="match status" value="1"/>
</dbReference>
<reference evidence="7 8" key="1">
    <citation type="journal article" date="2021" name="ISME J.">
        <title>Genomic evolution of the class Acidithiobacillia: deep-branching Proteobacteria living in extreme acidic conditions.</title>
        <authorList>
            <person name="Moya-Beltran A."/>
            <person name="Beard S."/>
            <person name="Rojas-Villalobos C."/>
            <person name="Issotta F."/>
            <person name="Gallardo Y."/>
            <person name="Ulloa R."/>
            <person name="Giaveno A."/>
            <person name="Degli Esposti M."/>
            <person name="Johnson D.B."/>
            <person name="Quatrini R."/>
        </authorList>
    </citation>
    <scope>NUCLEOTIDE SEQUENCE [LARGE SCALE GENOMIC DNA]</scope>
    <source>
        <strain evidence="7 8">RW2</strain>
    </source>
</reference>
<dbReference type="SUPFAM" id="SSF46689">
    <property type="entry name" value="Homeodomain-like"/>
    <property type="match status" value="1"/>
</dbReference>
<dbReference type="PRINTS" id="PR01590">
    <property type="entry name" value="HTHFIS"/>
</dbReference>
<dbReference type="InterPro" id="IPR025944">
    <property type="entry name" value="Sigma_54_int_dom_CS"/>
</dbReference>
<dbReference type="PROSITE" id="PS00688">
    <property type="entry name" value="SIGMA54_INTERACT_3"/>
    <property type="match status" value="1"/>
</dbReference>
<dbReference type="CDD" id="cd00009">
    <property type="entry name" value="AAA"/>
    <property type="match status" value="1"/>
</dbReference>
<evidence type="ECO:0000313" key="8">
    <source>
        <dbReference type="Proteomes" id="UP000755654"/>
    </source>
</evidence>
<organism evidence="7 8">
    <name type="scientific">Acidithiobacillus sulfurivorans</name>
    <dbReference type="NCBI Taxonomy" id="1958756"/>
    <lineage>
        <taxon>Bacteria</taxon>
        <taxon>Pseudomonadati</taxon>
        <taxon>Pseudomonadota</taxon>
        <taxon>Acidithiobacillia</taxon>
        <taxon>Acidithiobacillales</taxon>
        <taxon>Acidithiobacillaceae</taxon>
        <taxon>Acidithiobacillus</taxon>
    </lineage>
</organism>
<sequence>MDRNKSKKYHTNIVGESPAWGRILNDVTALSHAPSTVTVFLTGETGTGKEVIARAIHDTSDRAGRMFIPINCAAIPADLLESVLFGHEKGAFTGAYAKSLGKFEQAEGGTILLDEIGEMSFSLQAKLLRVLQEKQVDRIGGREPVPVDVRIIAATHRDLQKKVIDGEFREDLYYRLNVYPIELPPLRERREDISLLVSYAAEKLAKRGYPGIHFMEDALEVMGTYSWPGNVRELMNLVERIAVQCIFNKKEAVTAADLPNCFFDSGQTESTFCSKPSSEESEESLPVQALPEGKTLPEHLLEIERTLILEAIHRTSGNTSSAARKLGVPRSTLLSRIQALSLPKWSAPSLG</sequence>
<evidence type="ECO:0000313" key="7">
    <source>
        <dbReference type="EMBL" id="MBU2759551.1"/>
    </source>
</evidence>
<proteinExistence type="predicted"/>
<evidence type="ECO:0000256" key="2">
    <source>
        <dbReference type="ARBA" id="ARBA00022840"/>
    </source>
</evidence>
<dbReference type="InterPro" id="IPR009057">
    <property type="entry name" value="Homeodomain-like_sf"/>
</dbReference>
<dbReference type="PROSITE" id="PS00676">
    <property type="entry name" value="SIGMA54_INTERACT_2"/>
    <property type="match status" value="1"/>
</dbReference>
<dbReference type="InterPro" id="IPR025662">
    <property type="entry name" value="Sigma_54_int_dom_ATP-bd_1"/>
</dbReference>
<dbReference type="InterPro" id="IPR003593">
    <property type="entry name" value="AAA+_ATPase"/>
</dbReference>
<keyword evidence="8" id="KW-1185">Reference proteome</keyword>
<dbReference type="Gene3D" id="1.10.8.60">
    <property type="match status" value="1"/>
</dbReference>
<gene>
    <name evidence="7" type="ORF">HAP95_05190</name>
</gene>
<protein>
    <submittedName>
        <fullName evidence="7">Sigma-54-dependent Fis family transcriptional regulator</fullName>
    </submittedName>
</protein>
<keyword evidence="2" id="KW-0067">ATP-binding</keyword>
<evidence type="ECO:0000259" key="6">
    <source>
        <dbReference type="PROSITE" id="PS50045"/>
    </source>
</evidence>
<dbReference type="InterPro" id="IPR002078">
    <property type="entry name" value="Sigma_54_int"/>
</dbReference>
<evidence type="ECO:0000256" key="1">
    <source>
        <dbReference type="ARBA" id="ARBA00022741"/>
    </source>
</evidence>
<evidence type="ECO:0000256" key="5">
    <source>
        <dbReference type="ARBA" id="ARBA00023163"/>
    </source>
</evidence>
<dbReference type="RefSeq" id="WP_215883250.1">
    <property type="nucleotide sequence ID" value="NZ_JAAOMP010000048.1"/>
</dbReference>
<evidence type="ECO:0000256" key="3">
    <source>
        <dbReference type="ARBA" id="ARBA00023015"/>
    </source>
</evidence>
<name>A0ABS5ZWE8_9PROT</name>
<keyword evidence="5" id="KW-0804">Transcription</keyword>
<keyword evidence="3" id="KW-0805">Transcription regulation</keyword>
<dbReference type="InterPro" id="IPR002197">
    <property type="entry name" value="HTH_Fis"/>
</dbReference>
<dbReference type="InterPro" id="IPR058031">
    <property type="entry name" value="AAA_lid_NorR"/>
</dbReference>
<dbReference type="InterPro" id="IPR025943">
    <property type="entry name" value="Sigma_54_int_dom_ATP-bd_2"/>
</dbReference>
<evidence type="ECO:0000256" key="4">
    <source>
        <dbReference type="ARBA" id="ARBA00023125"/>
    </source>
</evidence>
<comment type="caution">
    <text evidence="7">The sequence shown here is derived from an EMBL/GenBank/DDBJ whole genome shotgun (WGS) entry which is preliminary data.</text>
</comment>
<dbReference type="PROSITE" id="PS50045">
    <property type="entry name" value="SIGMA54_INTERACT_4"/>
    <property type="match status" value="1"/>
</dbReference>
<dbReference type="SUPFAM" id="SSF52540">
    <property type="entry name" value="P-loop containing nucleoside triphosphate hydrolases"/>
    <property type="match status" value="1"/>
</dbReference>
<dbReference type="SMART" id="SM00382">
    <property type="entry name" value="AAA"/>
    <property type="match status" value="1"/>
</dbReference>
<accession>A0ABS5ZWE8</accession>
<dbReference type="Gene3D" id="1.10.10.60">
    <property type="entry name" value="Homeodomain-like"/>
    <property type="match status" value="1"/>
</dbReference>
<dbReference type="PANTHER" id="PTHR32071:SF57">
    <property type="entry name" value="C4-DICARBOXYLATE TRANSPORT TRANSCRIPTIONAL REGULATORY PROTEIN DCTD"/>
    <property type="match status" value="1"/>
</dbReference>
<keyword evidence="4" id="KW-0238">DNA-binding</keyword>
<dbReference type="Pfam" id="PF00158">
    <property type="entry name" value="Sigma54_activat"/>
    <property type="match status" value="1"/>
</dbReference>
<dbReference type="EMBL" id="JAAOMP010000048">
    <property type="protein sequence ID" value="MBU2759551.1"/>
    <property type="molecule type" value="Genomic_DNA"/>
</dbReference>
<feature type="domain" description="Sigma-54 factor interaction" evidence="6">
    <location>
        <begin position="13"/>
        <end position="243"/>
    </location>
</feature>
<dbReference type="InterPro" id="IPR027417">
    <property type="entry name" value="P-loop_NTPase"/>
</dbReference>
<dbReference type="Pfam" id="PF25601">
    <property type="entry name" value="AAA_lid_14"/>
    <property type="match status" value="1"/>
</dbReference>
<keyword evidence="1" id="KW-0547">Nucleotide-binding</keyword>
<dbReference type="PANTHER" id="PTHR32071">
    <property type="entry name" value="TRANSCRIPTIONAL REGULATORY PROTEIN"/>
    <property type="match status" value="1"/>
</dbReference>
<dbReference type="PROSITE" id="PS00675">
    <property type="entry name" value="SIGMA54_INTERACT_1"/>
    <property type="match status" value="1"/>
</dbReference>
<dbReference type="Pfam" id="PF02954">
    <property type="entry name" value="HTH_8"/>
    <property type="match status" value="1"/>
</dbReference>
<dbReference type="Proteomes" id="UP000755654">
    <property type="component" value="Unassembled WGS sequence"/>
</dbReference>